<organism evidence="1 2">
    <name type="scientific">Paenibacillus montaniterrae</name>
    <dbReference type="NCBI Taxonomy" id="429341"/>
    <lineage>
        <taxon>Bacteria</taxon>
        <taxon>Bacillati</taxon>
        <taxon>Bacillota</taxon>
        <taxon>Bacilli</taxon>
        <taxon>Bacillales</taxon>
        <taxon>Paenibacillaceae</taxon>
        <taxon>Paenibacillus</taxon>
    </lineage>
</organism>
<comment type="caution">
    <text evidence="1">The sequence shown here is derived from an EMBL/GenBank/DDBJ whole genome shotgun (WGS) entry which is preliminary data.</text>
</comment>
<dbReference type="RefSeq" id="WP_213519759.1">
    <property type="nucleotide sequence ID" value="NZ_BOSE01000012.1"/>
</dbReference>
<sequence>MKKVLFITYYFPPYTSSGVFRPLKFVKYLMREGSWEPIILTLNQDSFKDRPRDYTLSKNIPEELKIYYANSLEPNQDSTNNYKEIYREAHIPDHAYGSFMHFVIKALQIIKEQEINLIFCTIPPYTMGLIGTTIKEITNIPMIVDYRDGWVNGNMMNKFRTEEGKHINTYLENKLLQNADAAIFVNREVAEVSLKQFPKIKQLVAPNGYDLEDFNNLRKVNTKKFKIGNKKQIVWCGHIYNDYVDHILKMAQAINVLNEDGHDLEFVIAGTLQSEDILERLEFNYYSHIRFLGNISYEDSILLTNDADINFGVHILEYSIGSRFYNLIPTFKPIIAFYNTENKYIPRFFENYPLKELFSLDASVRGISNGIVRLINSNYRMNGNKVIDSYKEYSRENNAYKLIDLFNQISLSQ</sequence>
<protein>
    <recommendedName>
        <fullName evidence="3">Glycosyltransferase subfamily 4-like N-terminal domain-containing protein</fullName>
    </recommendedName>
</protein>
<keyword evidence="2" id="KW-1185">Reference proteome</keyword>
<proteinExistence type="predicted"/>
<dbReference type="Gene3D" id="3.40.50.2000">
    <property type="entry name" value="Glycogen Phosphorylase B"/>
    <property type="match status" value="2"/>
</dbReference>
<dbReference type="AlphaFoldDB" id="A0A920D111"/>
<dbReference type="EMBL" id="BOSE01000012">
    <property type="protein sequence ID" value="GIP19103.1"/>
    <property type="molecule type" value="Genomic_DNA"/>
</dbReference>
<dbReference type="SUPFAM" id="SSF53756">
    <property type="entry name" value="UDP-Glycosyltransferase/glycogen phosphorylase"/>
    <property type="match status" value="1"/>
</dbReference>
<accession>A0A920D111</accession>
<evidence type="ECO:0008006" key="3">
    <source>
        <dbReference type="Google" id="ProtNLM"/>
    </source>
</evidence>
<evidence type="ECO:0000313" key="1">
    <source>
        <dbReference type="EMBL" id="GIP19103.1"/>
    </source>
</evidence>
<reference evidence="1" key="1">
    <citation type="submission" date="2021-03" db="EMBL/GenBank/DDBJ databases">
        <title>Antimicrobial resistance genes in bacteria isolated from Japanese honey, and their potential for conferring macrolide and lincosamide resistance in the American foulbrood pathogen Paenibacillus larvae.</title>
        <authorList>
            <person name="Okamoto M."/>
            <person name="Kumagai M."/>
            <person name="Kanamori H."/>
            <person name="Takamatsu D."/>
        </authorList>
    </citation>
    <scope>NUCLEOTIDE SEQUENCE</scope>
    <source>
        <strain evidence="1">J40TS1</strain>
    </source>
</reference>
<dbReference type="Proteomes" id="UP000683139">
    <property type="component" value="Unassembled WGS sequence"/>
</dbReference>
<gene>
    <name evidence="1" type="ORF">J40TS1_47450</name>
</gene>
<name>A0A920D111_9BACL</name>
<evidence type="ECO:0000313" key="2">
    <source>
        <dbReference type="Proteomes" id="UP000683139"/>
    </source>
</evidence>